<dbReference type="Ensembl" id="ENSMMDT00005015381.1">
    <property type="protein sequence ID" value="ENSMMDP00005014975.1"/>
    <property type="gene ID" value="ENSMMDG00005007635.1"/>
</dbReference>
<keyword evidence="11" id="KW-0804">Transcription</keyword>
<evidence type="ECO:0000256" key="8">
    <source>
        <dbReference type="ARBA" id="ARBA00022833"/>
    </source>
</evidence>
<keyword evidence="5" id="KW-0678">Repressor</keyword>
<dbReference type="PRINTS" id="PR00398">
    <property type="entry name" value="STRDHORMONER"/>
</dbReference>
<dbReference type="InterPro" id="IPR000536">
    <property type="entry name" value="Nucl_hrmn_rcpt_lig-bd"/>
</dbReference>
<dbReference type="GeneTree" id="ENSGT00390000015719"/>
<dbReference type="FunFam" id="1.10.565.10:FF:000011">
    <property type="entry name" value="Nuclear receptor subfamily 5, group A, member 2"/>
    <property type="match status" value="1"/>
</dbReference>
<reference evidence="15" key="1">
    <citation type="submission" date="2019-06" db="EMBL/GenBank/DDBJ databases">
        <authorList>
            <consortium name="Wellcome Sanger Institute Data Sharing"/>
        </authorList>
    </citation>
    <scope>NUCLEOTIDE SEQUENCE [LARGE SCALE GENOMIC DNA]</scope>
</reference>
<evidence type="ECO:0000259" key="14">
    <source>
        <dbReference type="PROSITE" id="PS51843"/>
    </source>
</evidence>
<evidence type="ECO:0000256" key="2">
    <source>
        <dbReference type="ARBA" id="ARBA00004496"/>
    </source>
</evidence>
<evidence type="ECO:0000256" key="4">
    <source>
        <dbReference type="ARBA" id="ARBA00022490"/>
    </source>
</evidence>
<dbReference type="GO" id="GO:0005634">
    <property type="term" value="C:nucleus"/>
    <property type="evidence" value="ECO:0007669"/>
    <property type="project" value="UniProtKB-SubCell"/>
</dbReference>
<dbReference type="SUPFAM" id="SSF48508">
    <property type="entry name" value="Nuclear receptor ligand-binding domain"/>
    <property type="match status" value="1"/>
</dbReference>
<keyword evidence="4" id="KW-0963">Cytoplasm</keyword>
<protein>
    <submittedName>
        <fullName evidence="15">Nuclear receptor subfamily 0 group B member 2</fullName>
    </submittedName>
</protein>
<evidence type="ECO:0000256" key="10">
    <source>
        <dbReference type="ARBA" id="ARBA00023125"/>
    </source>
</evidence>
<dbReference type="PANTHER" id="PTHR24081:SF0">
    <property type="entry name" value="NUCLEAR RECEPTOR SUBFAMILY 0 GROUP B MEMBER 2"/>
    <property type="match status" value="1"/>
</dbReference>
<feature type="domain" description="NR LBD" evidence="14">
    <location>
        <begin position="32"/>
        <end position="262"/>
    </location>
</feature>
<dbReference type="Proteomes" id="UP000472263">
    <property type="component" value="Chromosome 11"/>
</dbReference>
<evidence type="ECO:0000256" key="11">
    <source>
        <dbReference type="ARBA" id="ARBA00023163"/>
    </source>
</evidence>
<dbReference type="Gene3D" id="1.10.565.10">
    <property type="entry name" value="Retinoid X Receptor"/>
    <property type="match status" value="1"/>
</dbReference>
<dbReference type="PROSITE" id="PS51843">
    <property type="entry name" value="NR_LBD"/>
    <property type="match status" value="1"/>
</dbReference>
<name>A0A667XB17_9TELE</name>
<dbReference type="GO" id="GO:0003677">
    <property type="term" value="F:DNA binding"/>
    <property type="evidence" value="ECO:0007669"/>
    <property type="project" value="UniProtKB-KW"/>
</dbReference>
<dbReference type="GO" id="GO:0008270">
    <property type="term" value="F:zinc ion binding"/>
    <property type="evidence" value="ECO:0007669"/>
    <property type="project" value="UniProtKB-KW"/>
</dbReference>
<dbReference type="SMART" id="SM00430">
    <property type="entry name" value="HOLI"/>
    <property type="match status" value="1"/>
</dbReference>
<evidence type="ECO:0000313" key="15">
    <source>
        <dbReference type="Ensembl" id="ENSMMDP00005014975.1"/>
    </source>
</evidence>
<evidence type="ECO:0000256" key="12">
    <source>
        <dbReference type="ARBA" id="ARBA00023170"/>
    </source>
</evidence>
<keyword evidence="9" id="KW-0805">Transcription regulation</keyword>
<gene>
    <name evidence="15" type="primary">NR0B2</name>
    <name evidence="15" type="synonym">nr0b2b</name>
</gene>
<organism evidence="15 16">
    <name type="scientific">Myripristis murdjan</name>
    <name type="common">pinecone soldierfish</name>
    <dbReference type="NCBI Taxonomy" id="586833"/>
    <lineage>
        <taxon>Eukaryota</taxon>
        <taxon>Metazoa</taxon>
        <taxon>Chordata</taxon>
        <taxon>Craniata</taxon>
        <taxon>Vertebrata</taxon>
        <taxon>Euteleostomi</taxon>
        <taxon>Actinopterygii</taxon>
        <taxon>Neopterygii</taxon>
        <taxon>Teleostei</taxon>
        <taxon>Neoteleostei</taxon>
        <taxon>Acanthomorphata</taxon>
        <taxon>Holocentriformes</taxon>
        <taxon>Holocentridae</taxon>
        <taxon>Myripristis</taxon>
    </lineage>
</organism>
<dbReference type="InterPro" id="IPR033544">
    <property type="entry name" value="NR0B1/2"/>
</dbReference>
<dbReference type="GO" id="GO:0003714">
    <property type="term" value="F:transcription corepressor activity"/>
    <property type="evidence" value="ECO:0007669"/>
    <property type="project" value="TreeGrafter"/>
</dbReference>
<keyword evidence="6" id="KW-0479">Metal-binding</keyword>
<evidence type="ECO:0000256" key="6">
    <source>
        <dbReference type="ARBA" id="ARBA00022723"/>
    </source>
</evidence>
<comment type="similarity">
    <text evidence="3">Belongs to the nuclear hormone receptor family. NR0 subfamily.</text>
</comment>
<dbReference type="AlphaFoldDB" id="A0A667XB17"/>
<comment type="subcellular location">
    <subcellularLocation>
        <location evidence="2">Cytoplasm</location>
    </subcellularLocation>
    <subcellularLocation>
        <location evidence="1">Nucleus</location>
    </subcellularLocation>
</comment>
<keyword evidence="12" id="KW-0675">Receptor</keyword>
<accession>A0A667XB17</accession>
<dbReference type="PANTHER" id="PTHR24081">
    <property type="entry name" value="NUCLEAR RECEPTOR SUBFAMILY 0 GROUP B"/>
    <property type="match status" value="1"/>
</dbReference>
<dbReference type="GO" id="GO:0000122">
    <property type="term" value="P:negative regulation of transcription by RNA polymerase II"/>
    <property type="evidence" value="ECO:0007669"/>
    <property type="project" value="TreeGrafter"/>
</dbReference>
<keyword evidence="7" id="KW-0863">Zinc-finger</keyword>
<dbReference type="Pfam" id="PF00104">
    <property type="entry name" value="Hormone_recep"/>
    <property type="match status" value="1"/>
</dbReference>
<evidence type="ECO:0000313" key="16">
    <source>
        <dbReference type="Proteomes" id="UP000472263"/>
    </source>
</evidence>
<sequence length="266" mass="30369">LPYFPSQRNCYREQRPHTILYNILSWRDSSRLNDNKLNHNATVHSCNCEQRRAACLKNPKASCQIASSVLVKTVCFMRSLPSFSHLPSGDQVALLRDCWVPLFVLGLAQEKIEFEVTDAPDSSMLRQILLGQGQTEKEAEERRPQPTLAQVHKLKSCLHRLWNLDLSPKEYAYLKGAILFNPDVQALRALPFIEGLQWEAQRALQGVVLLLHPEDTGRFSRILLAASAIQTVSHNLVTELFFKPLIGNADLFDLLREMLFVQHDNR</sequence>
<dbReference type="InParanoid" id="A0A667XB17"/>
<evidence type="ECO:0000256" key="9">
    <source>
        <dbReference type="ARBA" id="ARBA00023015"/>
    </source>
</evidence>
<evidence type="ECO:0000256" key="1">
    <source>
        <dbReference type="ARBA" id="ARBA00004123"/>
    </source>
</evidence>
<evidence type="ECO:0000256" key="13">
    <source>
        <dbReference type="ARBA" id="ARBA00023242"/>
    </source>
</evidence>
<reference evidence="15" key="3">
    <citation type="submission" date="2025-09" db="UniProtKB">
        <authorList>
            <consortium name="Ensembl"/>
        </authorList>
    </citation>
    <scope>IDENTIFICATION</scope>
</reference>
<proteinExistence type="inferred from homology"/>
<dbReference type="InterPro" id="IPR001723">
    <property type="entry name" value="Nuclear_hrmn_rcpt"/>
</dbReference>
<evidence type="ECO:0000256" key="7">
    <source>
        <dbReference type="ARBA" id="ARBA00022771"/>
    </source>
</evidence>
<keyword evidence="13" id="KW-0539">Nucleus</keyword>
<reference evidence="15" key="2">
    <citation type="submission" date="2025-08" db="UniProtKB">
        <authorList>
            <consortium name="Ensembl"/>
        </authorList>
    </citation>
    <scope>IDENTIFICATION</scope>
</reference>
<evidence type="ECO:0000256" key="5">
    <source>
        <dbReference type="ARBA" id="ARBA00022491"/>
    </source>
</evidence>
<dbReference type="GO" id="GO:0005737">
    <property type="term" value="C:cytoplasm"/>
    <property type="evidence" value="ECO:0007669"/>
    <property type="project" value="UniProtKB-SubCell"/>
</dbReference>
<dbReference type="GO" id="GO:0007623">
    <property type="term" value="P:circadian rhythm"/>
    <property type="evidence" value="ECO:0007669"/>
    <property type="project" value="TreeGrafter"/>
</dbReference>
<evidence type="ECO:0000256" key="3">
    <source>
        <dbReference type="ARBA" id="ARBA00006647"/>
    </source>
</evidence>
<keyword evidence="10" id="KW-0238">DNA-binding</keyword>
<keyword evidence="16" id="KW-1185">Reference proteome</keyword>
<dbReference type="InterPro" id="IPR035500">
    <property type="entry name" value="NHR-like_dom_sf"/>
</dbReference>
<keyword evidence="8" id="KW-0862">Zinc</keyword>